<dbReference type="InterPro" id="IPR036366">
    <property type="entry name" value="PGBDSf"/>
</dbReference>
<dbReference type="Pfam" id="PF01471">
    <property type="entry name" value="PG_binding_1"/>
    <property type="match status" value="1"/>
</dbReference>
<dbReference type="GO" id="GO:0008233">
    <property type="term" value="F:peptidase activity"/>
    <property type="evidence" value="ECO:0007669"/>
    <property type="project" value="InterPro"/>
</dbReference>
<gene>
    <name evidence="3" type="ORF">GPICK_10830</name>
</gene>
<evidence type="ECO:0000313" key="3">
    <source>
        <dbReference type="EMBL" id="AJE03779.1"/>
    </source>
</evidence>
<dbReference type="InterPro" id="IPR052026">
    <property type="entry name" value="ExeA_AAA_ATPase_DNA-bind"/>
</dbReference>
<dbReference type="Gene3D" id="1.10.101.10">
    <property type="entry name" value="PGBD-like superfamily/PGBD"/>
    <property type="match status" value="1"/>
</dbReference>
<dbReference type="Gene3D" id="3.90.70.10">
    <property type="entry name" value="Cysteine proteinases"/>
    <property type="match status" value="1"/>
</dbReference>
<dbReference type="HOGENOM" id="CLU_024125_2_1_7"/>
<dbReference type="InterPro" id="IPR005074">
    <property type="entry name" value="Peptidase_C39"/>
</dbReference>
<sequence>MYREHFGFGEPPFALTPNPAFLFLSSHHQEAFAHLLYGIENRVGFIELSGEVGTGKTTVIRTFLNQLDPETHRTALIFNPTLSPIGLLQAINHEFGLPCSGTGKGELIGELDRYLLDENRAGRTVVLVIDEAQNLEPEVLEQIRLISNLETERAKLVQIVLVGQPELRRLLAREELRQLDQRITVRYHLEPMGFDETRQYIRHRIRIAAGGREPVSFSAAATKRIFRFSGGLPRLINAACDRSLLLAYTREAREVSASMATAAIADVRSEGRRPPTAPWRAVIAAMLLTVAAGAAGMVALSGRGTGAPSASASREERPRAAAGETAPLTRNAAMAALAATSEQDNRRMAVDAILRKWQTSPLGAVTGPDLRAVARQRGLTITEIAAPLDALARLNAPALLQIPLPAGGTRLLALTSLGNGRLTVAPAVAGRSTVTTAELASFWSGRALLVWKNFHGIPSRMKSGSGGKGVKPLQELLRGAGFYGGTATGTYDEKTREAIRAFQQAEGLEADGRAGEKTLLLLYRRAGGFFPPGLAPEGEHAVPGSGRDGSGEKPSRIDRNEERNQ</sequence>
<accession>A0A0B5BF51</accession>
<keyword evidence="4" id="KW-1185">Reference proteome</keyword>
<evidence type="ECO:0000259" key="2">
    <source>
        <dbReference type="PROSITE" id="PS50990"/>
    </source>
</evidence>
<dbReference type="PROSITE" id="PS50990">
    <property type="entry name" value="PEPTIDASE_C39"/>
    <property type="match status" value="1"/>
</dbReference>
<dbReference type="InterPro" id="IPR049945">
    <property type="entry name" value="AAA_22"/>
</dbReference>
<dbReference type="RefSeq" id="WP_039743103.1">
    <property type="nucleotide sequence ID" value="NZ_CP009788.1"/>
</dbReference>
<dbReference type="PANTHER" id="PTHR35894:SF1">
    <property type="entry name" value="PHOSPHORIBULOKINASE _ URIDINE KINASE FAMILY"/>
    <property type="match status" value="1"/>
</dbReference>
<dbReference type="PANTHER" id="PTHR35894">
    <property type="entry name" value="GENERAL SECRETION PATHWAY PROTEIN A-RELATED"/>
    <property type="match status" value="1"/>
</dbReference>
<dbReference type="InterPro" id="IPR003593">
    <property type="entry name" value="AAA+_ATPase"/>
</dbReference>
<feature type="region of interest" description="Disordered" evidence="1">
    <location>
        <begin position="533"/>
        <end position="565"/>
    </location>
</feature>
<dbReference type="GO" id="GO:0016887">
    <property type="term" value="F:ATP hydrolysis activity"/>
    <property type="evidence" value="ECO:0007669"/>
    <property type="project" value="InterPro"/>
</dbReference>
<name>A0A0B5BF51_9BACT</name>
<proteinExistence type="predicted"/>
<dbReference type="InterPro" id="IPR036365">
    <property type="entry name" value="PGBD-like_sf"/>
</dbReference>
<dbReference type="InterPro" id="IPR027417">
    <property type="entry name" value="P-loop_NTPase"/>
</dbReference>
<dbReference type="KEGG" id="gpi:GPICK_10830"/>
<dbReference type="OrthoDB" id="9779230at2"/>
<dbReference type="STRING" id="345632.GPICK_10830"/>
<dbReference type="GO" id="GO:0005524">
    <property type="term" value="F:ATP binding"/>
    <property type="evidence" value="ECO:0007669"/>
    <property type="project" value="InterPro"/>
</dbReference>
<dbReference type="EMBL" id="CP009788">
    <property type="protein sequence ID" value="AJE03779.1"/>
    <property type="molecule type" value="Genomic_DNA"/>
</dbReference>
<evidence type="ECO:0000256" key="1">
    <source>
        <dbReference type="SAM" id="MobiDB-lite"/>
    </source>
</evidence>
<feature type="region of interest" description="Disordered" evidence="1">
    <location>
        <begin position="304"/>
        <end position="324"/>
    </location>
</feature>
<dbReference type="SUPFAM" id="SSF52540">
    <property type="entry name" value="P-loop containing nucleoside triphosphate hydrolases"/>
    <property type="match status" value="1"/>
</dbReference>
<dbReference type="Proteomes" id="UP000057609">
    <property type="component" value="Chromosome"/>
</dbReference>
<dbReference type="GO" id="GO:0006508">
    <property type="term" value="P:proteolysis"/>
    <property type="evidence" value="ECO:0007669"/>
    <property type="project" value="InterPro"/>
</dbReference>
<organism evidence="3 4">
    <name type="scientific">Geobacter pickeringii</name>
    <dbReference type="NCBI Taxonomy" id="345632"/>
    <lineage>
        <taxon>Bacteria</taxon>
        <taxon>Pseudomonadati</taxon>
        <taxon>Thermodesulfobacteriota</taxon>
        <taxon>Desulfuromonadia</taxon>
        <taxon>Geobacterales</taxon>
        <taxon>Geobacteraceae</taxon>
        <taxon>Geobacter</taxon>
    </lineage>
</organism>
<reference evidence="3 4" key="1">
    <citation type="journal article" date="2015" name="Genome Announc.">
        <title>Complete Genome of Geobacter pickeringii G13T, a Metal-Reducing Isolate from Sedimentary Kaolin Deposits.</title>
        <authorList>
            <person name="Badalamenti J.P."/>
            <person name="Bond D.R."/>
        </authorList>
    </citation>
    <scope>NUCLEOTIDE SEQUENCE [LARGE SCALE GENOMIC DNA]</scope>
    <source>
        <strain evidence="3 4">G13</strain>
    </source>
</reference>
<dbReference type="SUPFAM" id="SSF47090">
    <property type="entry name" value="PGBD-like"/>
    <property type="match status" value="1"/>
</dbReference>
<dbReference type="InterPro" id="IPR002477">
    <property type="entry name" value="Peptidoglycan-bd-like"/>
</dbReference>
<dbReference type="GO" id="GO:0016020">
    <property type="term" value="C:membrane"/>
    <property type="evidence" value="ECO:0007669"/>
    <property type="project" value="InterPro"/>
</dbReference>
<dbReference type="SMART" id="SM00382">
    <property type="entry name" value="AAA"/>
    <property type="match status" value="1"/>
</dbReference>
<dbReference type="CDD" id="cd00009">
    <property type="entry name" value="AAA"/>
    <property type="match status" value="1"/>
</dbReference>
<dbReference type="Pfam" id="PF13401">
    <property type="entry name" value="AAA_22"/>
    <property type="match status" value="1"/>
</dbReference>
<dbReference type="Gene3D" id="3.40.50.300">
    <property type="entry name" value="P-loop containing nucleotide triphosphate hydrolases"/>
    <property type="match status" value="1"/>
</dbReference>
<dbReference type="AlphaFoldDB" id="A0A0B5BF51"/>
<feature type="domain" description="Peptidase C39" evidence="2">
    <location>
        <begin position="324"/>
        <end position="450"/>
    </location>
</feature>
<protein>
    <submittedName>
        <fullName evidence="3">ATPase AAA</fullName>
    </submittedName>
</protein>
<evidence type="ECO:0000313" key="4">
    <source>
        <dbReference type="Proteomes" id="UP000057609"/>
    </source>
</evidence>
<feature type="compositionally biased region" description="Basic and acidic residues" evidence="1">
    <location>
        <begin position="549"/>
        <end position="565"/>
    </location>
</feature>